<dbReference type="Gene3D" id="2.40.420.20">
    <property type="match status" value="1"/>
</dbReference>
<feature type="coiled-coil region" evidence="2">
    <location>
        <begin position="174"/>
        <end position="201"/>
    </location>
</feature>
<keyword evidence="3" id="KW-0472">Membrane</keyword>
<dbReference type="PANTHER" id="PTHR30097">
    <property type="entry name" value="CATION EFFLUX SYSTEM PROTEIN CUSB"/>
    <property type="match status" value="1"/>
</dbReference>
<proteinExistence type="predicted"/>
<evidence type="ECO:0000256" key="3">
    <source>
        <dbReference type="SAM" id="Phobius"/>
    </source>
</evidence>
<dbReference type="GO" id="GO:0015679">
    <property type="term" value="P:plasma membrane copper ion transport"/>
    <property type="evidence" value="ECO:0007669"/>
    <property type="project" value="TreeGrafter"/>
</dbReference>
<dbReference type="Proteomes" id="UP000702544">
    <property type="component" value="Unassembled WGS sequence"/>
</dbReference>
<reference evidence="4 5" key="1">
    <citation type="submission" date="2020-01" db="EMBL/GenBank/DDBJ databases">
        <title>Genomes assembled from Gulf of Kutch pelagic sediment metagenomes.</title>
        <authorList>
            <person name="Chandrashekar M."/>
            <person name="Mahajan M.S."/>
            <person name="Dave K.J."/>
            <person name="Vatsa P."/>
            <person name="Nathani N.M."/>
        </authorList>
    </citation>
    <scope>NUCLEOTIDE SEQUENCE [LARGE SCALE GENOMIC DNA]</scope>
    <source>
        <strain evidence="4">KS3-K002</strain>
    </source>
</reference>
<sequence>MDIPREPKKNKKRWLYIGAGIIAVVVITVALGRLGPAAPSVDKNTIYTDVVQRGEMVRRVRGPGTLISEQIRWIAALTAGRVERIFVQPGAEVDSSTVLLELSNPEVEIQALEAQRQMTNEEAQLVNLRTNLENQRLAQEALVAQVRAQYLEAQRTVKNNEELAEKGLISEIELQNSRDRAVELETRLEIERRRLEVMTDAQQSRLSAQRRQVERFRSIAEFRKNLVESMEVVAGVSGVLAELPLESGQWVRPGDNLARIVQPGRLKAELRIPETQARDVAVGQLALIDTRNDTIQGRVVRIDPAVQASSVTVDVRLEGPLPKEARPDLSVDGTIEIERLTDVLYVGRPAYGQANSLVGLFKVVENGDAAVRVTVRLGRSSVNTIEIVDGLQVGDEVILSDMSAWDSYDRVRLR</sequence>
<dbReference type="EMBL" id="JAACAK010000113">
    <property type="protein sequence ID" value="NIR76050.1"/>
    <property type="molecule type" value="Genomic_DNA"/>
</dbReference>
<name>A0AAE5CCS0_9BACT</name>
<accession>A0AAE5CCS0</accession>
<dbReference type="GO" id="GO:0060003">
    <property type="term" value="P:copper ion export"/>
    <property type="evidence" value="ECO:0007669"/>
    <property type="project" value="TreeGrafter"/>
</dbReference>
<keyword evidence="3" id="KW-1133">Transmembrane helix</keyword>
<dbReference type="InterPro" id="IPR051909">
    <property type="entry name" value="MFP_Cation_Efflux"/>
</dbReference>
<protein>
    <submittedName>
        <fullName evidence="4">HlyD family efflux transporter periplasmic adaptor subunit</fullName>
    </submittedName>
</protein>
<keyword evidence="2" id="KW-0175">Coiled coil</keyword>
<evidence type="ECO:0000256" key="1">
    <source>
        <dbReference type="ARBA" id="ARBA00022448"/>
    </source>
</evidence>
<gene>
    <name evidence="4" type="ORF">GWO12_13225</name>
</gene>
<dbReference type="PANTHER" id="PTHR30097:SF4">
    <property type="entry name" value="SLR6042 PROTEIN"/>
    <property type="match status" value="1"/>
</dbReference>
<evidence type="ECO:0000313" key="4">
    <source>
        <dbReference type="EMBL" id="NIR76050.1"/>
    </source>
</evidence>
<keyword evidence="1" id="KW-0813">Transport</keyword>
<comment type="caution">
    <text evidence="4">The sequence shown here is derived from an EMBL/GenBank/DDBJ whole genome shotgun (WGS) entry which is preliminary data.</text>
</comment>
<dbReference type="GO" id="GO:0030313">
    <property type="term" value="C:cell envelope"/>
    <property type="evidence" value="ECO:0007669"/>
    <property type="project" value="TreeGrafter"/>
</dbReference>
<feature type="coiled-coil region" evidence="2">
    <location>
        <begin position="109"/>
        <end position="138"/>
    </location>
</feature>
<dbReference type="Gene3D" id="2.40.30.170">
    <property type="match status" value="1"/>
</dbReference>
<dbReference type="AlphaFoldDB" id="A0AAE5CCS0"/>
<evidence type="ECO:0000256" key="2">
    <source>
        <dbReference type="SAM" id="Coils"/>
    </source>
</evidence>
<evidence type="ECO:0000313" key="5">
    <source>
        <dbReference type="Proteomes" id="UP000702544"/>
    </source>
</evidence>
<feature type="transmembrane region" description="Helical" evidence="3">
    <location>
        <begin position="14"/>
        <end position="34"/>
    </location>
</feature>
<keyword evidence="3" id="KW-0812">Transmembrane</keyword>
<organism evidence="4 5">
    <name type="scientific">Candidatus Kutchimonas denitrificans</name>
    <dbReference type="NCBI Taxonomy" id="3056748"/>
    <lineage>
        <taxon>Bacteria</taxon>
        <taxon>Pseudomonadati</taxon>
        <taxon>Gemmatimonadota</taxon>
        <taxon>Gemmatimonadia</taxon>
        <taxon>Candidatus Palauibacterales</taxon>
        <taxon>Candidatus Palauibacteraceae</taxon>
        <taxon>Candidatus Kutchimonas</taxon>
    </lineage>
</organism>